<dbReference type="NCBIfam" id="NF033709">
    <property type="entry name" value="PorV_fam"/>
    <property type="match status" value="1"/>
</dbReference>
<comment type="caution">
    <text evidence="2">The sequence shown here is derived from an EMBL/GenBank/DDBJ whole genome shotgun (WGS) entry which is preliminary data.</text>
</comment>
<dbReference type="RefSeq" id="WP_146904971.1">
    <property type="nucleotide sequence ID" value="NZ_BJYS01000054.1"/>
</dbReference>
<dbReference type="NCBIfam" id="NF033711">
    <property type="entry name" value="T9SS_PorQ"/>
    <property type="match status" value="1"/>
</dbReference>
<proteinExistence type="predicted"/>
<reference evidence="2 3" key="1">
    <citation type="submission" date="2019-07" db="EMBL/GenBank/DDBJ databases">
        <title>Whole genome shotgun sequence of Adhaeribacter aerolatus NBRC 106133.</title>
        <authorList>
            <person name="Hosoyama A."/>
            <person name="Uohara A."/>
            <person name="Ohji S."/>
            <person name="Ichikawa N."/>
        </authorList>
    </citation>
    <scope>NUCLEOTIDE SEQUENCE [LARGE SCALE GENOMIC DNA]</scope>
    <source>
        <strain evidence="2 3">NBRC 106133</strain>
    </source>
</reference>
<evidence type="ECO:0000313" key="2">
    <source>
        <dbReference type="EMBL" id="GEO07233.1"/>
    </source>
</evidence>
<feature type="chain" id="PRO_5021828795" description="Penicillin-binding protein" evidence="1">
    <location>
        <begin position="20"/>
        <end position="345"/>
    </location>
</feature>
<feature type="signal peptide" evidence="1">
    <location>
        <begin position="1"/>
        <end position="19"/>
    </location>
</feature>
<evidence type="ECO:0000256" key="1">
    <source>
        <dbReference type="SAM" id="SignalP"/>
    </source>
</evidence>
<dbReference type="OrthoDB" id="9809953at2"/>
<accession>A0A512B5I6</accession>
<keyword evidence="3" id="KW-1185">Reference proteome</keyword>
<dbReference type="Proteomes" id="UP000321532">
    <property type="component" value="Unassembled WGS sequence"/>
</dbReference>
<name>A0A512B5I6_9BACT</name>
<keyword evidence="1" id="KW-0732">Signal</keyword>
<gene>
    <name evidence="2" type="ORF">AAE02nite_48970</name>
</gene>
<organism evidence="2 3">
    <name type="scientific">Adhaeribacter aerolatus</name>
    <dbReference type="NCBI Taxonomy" id="670289"/>
    <lineage>
        <taxon>Bacteria</taxon>
        <taxon>Pseudomonadati</taxon>
        <taxon>Bacteroidota</taxon>
        <taxon>Cytophagia</taxon>
        <taxon>Cytophagales</taxon>
        <taxon>Hymenobacteraceae</taxon>
        <taxon>Adhaeribacter</taxon>
    </lineage>
</organism>
<evidence type="ECO:0008006" key="4">
    <source>
        <dbReference type="Google" id="ProtNLM"/>
    </source>
</evidence>
<sequence>MHKYWLLFLGLIISLAANSQVGGKTTFSFLDLPANAKVAALGGFTMGQGPEVYLVTANPALLQPQMHQQAAFSSTGFLADIAYHNLQYATQTKRYGTWGLGLSYLDFGEFTQRDATGQEEGKFSVNAYSLNLTRISTISAFTLGITAKLAVAGMAEYKAMAVLTDIGGIFKHPGKDLTVGILLKNIGYQVKSFTGNEHEPLPFDAQLGFTYKPEHMPLRFSLTAHHLQNFNLAYTDTAFTAQPGQKEKKSVADEIARHLVIGGEFLLSKHFAVRAGYNHRRRRELRLENAGNAAGFSLGAMLRIKAFQLDYARATYHVAGGSNHFTVSTSLQKIFKPKKDKTRAT</sequence>
<dbReference type="Gene3D" id="2.40.160.60">
    <property type="entry name" value="Outer membrane protein transport protein (OMPP1/FadL/TodX)"/>
    <property type="match status" value="1"/>
</dbReference>
<evidence type="ECO:0000313" key="3">
    <source>
        <dbReference type="Proteomes" id="UP000321532"/>
    </source>
</evidence>
<protein>
    <recommendedName>
        <fullName evidence="4">Penicillin-binding protein</fullName>
    </recommendedName>
</protein>
<dbReference type="EMBL" id="BJYS01000054">
    <property type="protein sequence ID" value="GEO07233.1"/>
    <property type="molecule type" value="Genomic_DNA"/>
</dbReference>
<dbReference type="AlphaFoldDB" id="A0A512B5I6"/>